<dbReference type="GO" id="GO:0004523">
    <property type="term" value="F:RNA-DNA hybrid ribonuclease activity"/>
    <property type="evidence" value="ECO:0007669"/>
    <property type="project" value="InterPro"/>
</dbReference>
<proteinExistence type="predicted"/>
<dbReference type="Proteomes" id="UP000712600">
    <property type="component" value="Unassembled WGS sequence"/>
</dbReference>
<name>A0A8S9Q0M2_BRACR</name>
<dbReference type="InterPro" id="IPR036397">
    <property type="entry name" value="RNaseH_sf"/>
</dbReference>
<dbReference type="EMBL" id="QGKX02001347">
    <property type="protein sequence ID" value="KAF3525571.1"/>
    <property type="molecule type" value="Genomic_DNA"/>
</dbReference>
<dbReference type="InterPro" id="IPR012337">
    <property type="entry name" value="RNaseH-like_sf"/>
</dbReference>
<dbReference type="SUPFAM" id="SSF53098">
    <property type="entry name" value="Ribonuclease H-like"/>
    <property type="match status" value="1"/>
</dbReference>
<comment type="caution">
    <text evidence="2">The sequence shown here is derived from an EMBL/GenBank/DDBJ whole genome shotgun (WGS) entry which is preliminary data.</text>
</comment>
<protein>
    <recommendedName>
        <fullName evidence="1">RNase H type-1 domain-containing protein</fullName>
    </recommendedName>
</protein>
<gene>
    <name evidence="2" type="ORF">F2Q69_00046527</name>
</gene>
<feature type="domain" description="RNase H type-1" evidence="1">
    <location>
        <begin position="104"/>
        <end position="219"/>
    </location>
</feature>
<evidence type="ECO:0000313" key="2">
    <source>
        <dbReference type="EMBL" id="KAF3525571.1"/>
    </source>
</evidence>
<dbReference type="CDD" id="cd06222">
    <property type="entry name" value="RNase_H_like"/>
    <property type="match status" value="1"/>
</dbReference>
<organism evidence="2 3">
    <name type="scientific">Brassica cretica</name>
    <name type="common">Mustard</name>
    <dbReference type="NCBI Taxonomy" id="69181"/>
    <lineage>
        <taxon>Eukaryota</taxon>
        <taxon>Viridiplantae</taxon>
        <taxon>Streptophyta</taxon>
        <taxon>Embryophyta</taxon>
        <taxon>Tracheophyta</taxon>
        <taxon>Spermatophyta</taxon>
        <taxon>Magnoliopsida</taxon>
        <taxon>eudicotyledons</taxon>
        <taxon>Gunneridae</taxon>
        <taxon>Pentapetalae</taxon>
        <taxon>rosids</taxon>
        <taxon>malvids</taxon>
        <taxon>Brassicales</taxon>
        <taxon>Brassicaceae</taxon>
        <taxon>Brassiceae</taxon>
        <taxon>Brassica</taxon>
    </lineage>
</organism>
<evidence type="ECO:0000259" key="1">
    <source>
        <dbReference type="Pfam" id="PF13456"/>
    </source>
</evidence>
<dbReference type="InterPro" id="IPR002156">
    <property type="entry name" value="RNaseH_domain"/>
</dbReference>
<accession>A0A8S9Q0M2</accession>
<dbReference type="InterPro" id="IPR052929">
    <property type="entry name" value="RNase_H-like_EbsB-rel"/>
</dbReference>
<dbReference type="Gene3D" id="3.30.420.10">
    <property type="entry name" value="Ribonuclease H-like superfamily/Ribonuclease H"/>
    <property type="match status" value="1"/>
</dbReference>
<dbReference type="InterPro" id="IPR044730">
    <property type="entry name" value="RNase_H-like_dom_plant"/>
</dbReference>
<reference evidence="2" key="1">
    <citation type="submission" date="2019-12" db="EMBL/GenBank/DDBJ databases">
        <title>Genome sequencing and annotation of Brassica cretica.</title>
        <authorList>
            <person name="Studholme D.J."/>
            <person name="Sarris P."/>
        </authorList>
    </citation>
    <scope>NUCLEOTIDE SEQUENCE</scope>
    <source>
        <strain evidence="2">PFS-109/04</strain>
        <tissue evidence="2">Leaf</tissue>
    </source>
</reference>
<dbReference type="GO" id="GO:0003676">
    <property type="term" value="F:nucleic acid binding"/>
    <property type="evidence" value="ECO:0007669"/>
    <property type="project" value="InterPro"/>
</dbReference>
<dbReference type="AlphaFoldDB" id="A0A8S9Q0M2"/>
<evidence type="ECO:0000313" key="3">
    <source>
        <dbReference type="Proteomes" id="UP000712600"/>
    </source>
</evidence>
<dbReference type="PANTHER" id="PTHR47074:SF11">
    <property type="entry name" value="REVERSE TRANSCRIPTASE-LIKE PROTEIN"/>
    <property type="match status" value="1"/>
</dbReference>
<sequence length="231" mass="26112">MEKDPWISVKQQERLMRPPTELTQDLLVAYLFKPDTTEWDIKKIREICPAAEDQILKIKAKESMSKVIVMARKWQEKQVKPIRVHRTSKPQTLNNANIVLRSVAAWSVTSSRAGLGWVLTQSDNTESFSKVEENIPTPLMAEGMALREALQSCYGRGIKKLRVESDSEILINSVLEGNSVPELYGVVADILLVSTLLDSLCFKWIAREENFATNLLAKQVMGVSEEFMTST</sequence>
<dbReference type="PANTHER" id="PTHR47074">
    <property type="entry name" value="BNAC02G40300D PROTEIN"/>
    <property type="match status" value="1"/>
</dbReference>
<dbReference type="Pfam" id="PF13456">
    <property type="entry name" value="RVT_3"/>
    <property type="match status" value="1"/>
</dbReference>